<organism evidence="1 2">
    <name type="scientific">Coprinellus micaceus</name>
    <name type="common">Glistening ink-cap mushroom</name>
    <name type="synonym">Coprinus micaceus</name>
    <dbReference type="NCBI Taxonomy" id="71717"/>
    <lineage>
        <taxon>Eukaryota</taxon>
        <taxon>Fungi</taxon>
        <taxon>Dikarya</taxon>
        <taxon>Basidiomycota</taxon>
        <taxon>Agaricomycotina</taxon>
        <taxon>Agaricomycetes</taxon>
        <taxon>Agaricomycetidae</taxon>
        <taxon>Agaricales</taxon>
        <taxon>Agaricineae</taxon>
        <taxon>Psathyrellaceae</taxon>
        <taxon>Coprinellus</taxon>
    </lineage>
</organism>
<accession>A0A4Y7SUC4</accession>
<dbReference type="AlphaFoldDB" id="A0A4Y7SUC4"/>
<dbReference type="Proteomes" id="UP000298030">
    <property type="component" value="Unassembled WGS sequence"/>
</dbReference>
<dbReference type="EMBL" id="QPFP01000062">
    <property type="protein sequence ID" value="TEB24859.1"/>
    <property type="molecule type" value="Genomic_DNA"/>
</dbReference>
<gene>
    <name evidence="1" type="ORF">FA13DRAFT_1796883</name>
</gene>
<reference evidence="1 2" key="1">
    <citation type="journal article" date="2019" name="Nat. Ecol. Evol.">
        <title>Megaphylogeny resolves global patterns of mushroom evolution.</title>
        <authorList>
            <person name="Varga T."/>
            <person name="Krizsan K."/>
            <person name="Foldi C."/>
            <person name="Dima B."/>
            <person name="Sanchez-Garcia M."/>
            <person name="Sanchez-Ramirez S."/>
            <person name="Szollosi G.J."/>
            <person name="Szarkandi J.G."/>
            <person name="Papp V."/>
            <person name="Albert L."/>
            <person name="Andreopoulos W."/>
            <person name="Angelini C."/>
            <person name="Antonin V."/>
            <person name="Barry K.W."/>
            <person name="Bougher N.L."/>
            <person name="Buchanan P."/>
            <person name="Buyck B."/>
            <person name="Bense V."/>
            <person name="Catcheside P."/>
            <person name="Chovatia M."/>
            <person name="Cooper J."/>
            <person name="Damon W."/>
            <person name="Desjardin D."/>
            <person name="Finy P."/>
            <person name="Geml J."/>
            <person name="Haridas S."/>
            <person name="Hughes K."/>
            <person name="Justo A."/>
            <person name="Karasinski D."/>
            <person name="Kautmanova I."/>
            <person name="Kiss B."/>
            <person name="Kocsube S."/>
            <person name="Kotiranta H."/>
            <person name="LaButti K.M."/>
            <person name="Lechner B.E."/>
            <person name="Liimatainen K."/>
            <person name="Lipzen A."/>
            <person name="Lukacs Z."/>
            <person name="Mihaltcheva S."/>
            <person name="Morgado L.N."/>
            <person name="Niskanen T."/>
            <person name="Noordeloos M.E."/>
            <person name="Ohm R.A."/>
            <person name="Ortiz-Santana B."/>
            <person name="Ovrebo C."/>
            <person name="Racz N."/>
            <person name="Riley R."/>
            <person name="Savchenko A."/>
            <person name="Shiryaev A."/>
            <person name="Soop K."/>
            <person name="Spirin V."/>
            <person name="Szebenyi C."/>
            <person name="Tomsovsky M."/>
            <person name="Tulloss R.E."/>
            <person name="Uehling J."/>
            <person name="Grigoriev I.V."/>
            <person name="Vagvolgyi C."/>
            <person name="Papp T."/>
            <person name="Martin F.M."/>
            <person name="Miettinen O."/>
            <person name="Hibbett D.S."/>
            <person name="Nagy L.G."/>
        </authorList>
    </citation>
    <scope>NUCLEOTIDE SEQUENCE [LARGE SCALE GENOMIC DNA]</scope>
    <source>
        <strain evidence="1 2">FP101781</strain>
    </source>
</reference>
<comment type="caution">
    <text evidence="1">The sequence shown here is derived from an EMBL/GenBank/DDBJ whole genome shotgun (WGS) entry which is preliminary data.</text>
</comment>
<name>A0A4Y7SUC4_COPMI</name>
<proteinExistence type="predicted"/>
<sequence>MPGEGTSSGQPKLNRLVAQAKDGGRENLWELQRAMDRDGCSLPAIRAILGHLRLELVPNLAVDEHEREPHATYAQNAFPCVTILSTVARALHANLSLRDAAIPLLSAAVDGICLWINFCLHFGLSVPMDNNPGGDFRQSYFIHSKLLSDLFDSDPRLHRAFVSSASFGDLLLRIWMTEGSHSEVFMRTLGPGLCPILTLMLNPVKNDMGRETLLTRILVRAVASLAQAIVNIDALLTCVDLLFSSHTSFLRRYFVQVRYLTDFAIALCEISNDIVADEKNPRRLLCALFRPTYKLLTLVMGETSRAVRNYRDLLSGNFLWIVARILPLDNDVQIDAATRLLEILGEYTVYPPVLHAALEDAVPTEDIKKVLRIPKIGPVWKKFWDSFADRVEPVKSMTAACTVGLCDNPSNAWYNHTSRAYHAHLIASTYNAHLADIETERAKRCPGAALNHILPILMLVGINHVVELQRITPSAFSMFLAAGDSDPEWWSRGRGRAVFTQRWMKAWMSQLVEGYRESRDGGKETRVVDGVFRLGEDYAIFLTVRLRRAASGKWVPAYCVARYATQPPSGVFPSL</sequence>
<evidence type="ECO:0000313" key="1">
    <source>
        <dbReference type="EMBL" id="TEB24859.1"/>
    </source>
</evidence>
<protein>
    <submittedName>
        <fullName evidence="1">Uncharacterized protein</fullName>
    </submittedName>
</protein>
<evidence type="ECO:0000313" key="2">
    <source>
        <dbReference type="Proteomes" id="UP000298030"/>
    </source>
</evidence>
<dbReference type="STRING" id="71717.A0A4Y7SUC4"/>
<dbReference type="OrthoDB" id="3069301at2759"/>
<keyword evidence="2" id="KW-1185">Reference proteome</keyword>